<evidence type="ECO:0000313" key="2">
    <source>
        <dbReference type="Proteomes" id="UP000326546"/>
    </source>
</evidence>
<accession>A0A5J6V4R1</accession>
<dbReference type="EMBL" id="CP044427">
    <property type="protein sequence ID" value="QFG68577.1"/>
    <property type="molecule type" value="Genomic_DNA"/>
</dbReference>
<gene>
    <name evidence="1" type="ORF">FY030_07475</name>
</gene>
<dbReference type="Proteomes" id="UP000326546">
    <property type="component" value="Chromosome"/>
</dbReference>
<proteinExistence type="predicted"/>
<organism evidence="1 2">
    <name type="scientific">Ornithinimicrobium pratense</name>
    <dbReference type="NCBI Taxonomy" id="2593973"/>
    <lineage>
        <taxon>Bacteria</taxon>
        <taxon>Bacillati</taxon>
        <taxon>Actinomycetota</taxon>
        <taxon>Actinomycetes</taxon>
        <taxon>Micrococcales</taxon>
        <taxon>Ornithinimicrobiaceae</taxon>
        <taxon>Ornithinimicrobium</taxon>
    </lineage>
</organism>
<sequence>MSERVDLGGVTQEAGDISDPAAGLRAVARLRQVTEAIELRQVEAALETGMSWADIAGCLGVSRQAVHKKYRSRVRPELVRGRSKA</sequence>
<dbReference type="RefSeq" id="WP_158060965.1">
    <property type="nucleotide sequence ID" value="NZ_CP044427.1"/>
</dbReference>
<protein>
    <recommendedName>
        <fullName evidence="3">RNA polymerase subunit sigma-70</fullName>
    </recommendedName>
</protein>
<dbReference type="KEGG" id="serw:FY030_07475"/>
<dbReference type="OrthoDB" id="3579809at2"/>
<dbReference type="AlphaFoldDB" id="A0A5J6V4R1"/>
<evidence type="ECO:0000313" key="1">
    <source>
        <dbReference type="EMBL" id="QFG68577.1"/>
    </source>
</evidence>
<reference evidence="1 2" key="1">
    <citation type="submission" date="2019-09" db="EMBL/GenBank/DDBJ databases">
        <title>Serinicoccus pratensis sp. nov., isolated from meadow soil.</title>
        <authorList>
            <person name="Zhang W."/>
        </authorList>
    </citation>
    <scope>NUCLEOTIDE SEQUENCE [LARGE SCALE GENOMIC DNA]</scope>
    <source>
        <strain evidence="1 2">W204</strain>
    </source>
</reference>
<name>A0A5J6V4R1_9MICO</name>
<keyword evidence="2" id="KW-1185">Reference proteome</keyword>
<evidence type="ECO:0008006" key="3">
    <source>
        <dbReference type="Google" id="ProtNLM"/>
    </source>
</evidence>